<proteinExistence type="predicted"/>
<reference evidence="2" key="1">
    <citation type="journal article" date="2021" name="Sci. Rep.">
        <title>Diploid genomic architecture of Nitzschia inconspicua, an elite biomass production diatom.</title>
        <authorList>
            <person name="Oliver A."/>
            <person name="Podell S."/>
            <person name="Pinowska A."/>
            <person name="Traller J.C."/>
            <person name="Smith S.R."/>
            <person name="McClure R."/>
            <person name="Beliaev A."/>
            <person name="Bohutskyi P."/>
            <person name="Hill E.A."/>
            <person name="Rabines A."/>
            <person name="Zheng H."/>
            <person name="Allen L.Z."/>
            <person name="Kuo A."/>
            <person name="Grigoriev I.V."/>
            <person name="Allen A.E."/>
            <person name="Hazlebeck D."/>
            <person name="Allen E.E."/>
        </authorList>
    </citation>
    <scope>NUCLEOTIDE SEQUENCE</scope>
    <source>
        <strain evidence="2">Hildebrandi</strain>
    </source>
</reference>
<dbReference type="Proteomes" id="UP000693970">
    <property type="component" value="Unassembled WGS sequence"/>
</dbReference>
<feature type="compositionally biased region" description="Basic and acidic residues" evidence="1">
    <location>
        <begin position="187"/>
        <end position="199"/>
    </location>
</feature>
<protein>
    <submittedName>
        <fullName evidence="2">Uncharacterized protein</fullName>
    </submittedName>
</protein>
<comment type="caution">
    <text evidence="2">The sequence shown here is derived from an EMBL/GenBank/DDBJ whole genome shotgun (WGS) entry which is preliminary data.</text>
</comment>
<evidence type="ECO:0000313" key="2">
    <source>
        <dbReference type="EMBL" id="KAG7348330.1"/>
    </source>
</evidence>
<reference evidence="2" key="2">
    <citation type="submission" date="2021-04" db="EMBL/GenBank/DDBJ databases">
        <authorList>
            <person name="Podell S."/>
        </authorList>
    </citation>
    <scope>NUCLEOTIDE SEQUENCE</scope>
    <source>
        <strain evidence="2">Hildebrandi</strain>
    </source>
</reference>
<keyword evidence="3" id="KW-1185">Reference proteome</keyword>
<evidence type="ECO:0000313" key="3">
    <source>
        <dbReference type="Proteomes" id="UP000693970"/>
    </source>
</evidence>
<name>A0A9K3KSC9_9STRA</name>
<organism evidence="2 3">
    <name type="scientific">Nitzschia inconspicua</name>
    <dbReference type="NCBI Taxonomy" id="303405"/>
    <lineage>
        <taxon>Eukaryota</taxon>
        <taxon>Sar</taxon>
        <taxon>Stramenopiles</taxon>
        <taxon>Ochrophyta</taxon>
        <taxon>Bacillariophyta</taxon>
        <taxon>Bacillariophyceae</taxon>
        <taxon>Bacillariophycidae</taxon>
        <taxon>Bacillariales</taxon>
        <taxon>Bacillariaceae</taxon>
        <taxon>Nitzschia</taxon>
    </lineage>
</organism>
<feature type="region of interest" description="Disordered" evidence="1">
    <location>
        <begin position="161"/>
        <end position="199"/>
    </location>
</feature>
<dbReference type="OrthoDB" id="49401at2759"/>
<evidence type="ECO:0000256" key="1">
    <source>
        <dbReference type="SAM" id="MobiDB-lite"/>
    </source>
</evidence>
<dbReference type="AlphaFoldDB" id="A0A9K3KSC9"/>
<gene>
    <name evidence="2" type="ORF">IV203_017035</name>
</gene>
<accession>A0A9K3KSC9</accession>
<dbReference type="EMBL" id="JAGRRH010000020">
    <property type="protein sequence ID" value="KAG7348330.1"/>
    <property type="molecule type" value="Genomic_DNA"/>
</dbReference>
<sequence length="251" mass="28774">MKPVIAPIAEVFQNDKVSSFKSSKATSSSNVFEDHQDIQETATTNGAKFLPCRARGMPMDHNIHTAYFEIHNDTLHGGDLVCSYPACRNTGVRFLYCKYCNDAISRRGFKIKHAHDNYGFSGEEPGSCKGEPPIISLSHVKRRREEVEYAMTKEAFVPLDDSRTSASSSNFLKGEREGNTPQSMEWGTKEQPKERSSRKMLRMKELKREWTRLLEESHGHTGSFEAKRKRTKWLQQVETVYDEYLKLKCKP</sequence>